<dbReference type="PROSITE" id="PS50021">
    <property type="entry name" value="CH"/>
    <property type="match status" value="2"/>
</dbReference>
<evidence type="ECO:0000259" key="3">
    <source>
        <dbReference type="PROSITE" id="PS50021"/>
    </source>
</evidence>
<protein>
    <recommendedName>
        <fullName evidence="3">Calponin-homology (CH) domain-containing protein</fullName>
    </recommendedName>
</protein>
<sequence length="1477" mass="161260">MGVFGKKSTPAGTTAEDADFASKAASMREAQDAQQLKTFTRWWNSVLKPRGVKIEDLVVEVSPGVNPIMLYEELSGTLVKKYSKKPPSRFQKLENQNIFLKALKEKGIRLVNIGAEDLVDSNRTLICGLTWTLILRYEIQKYGANESELLRWVKACTAGYKGVNITTWGDSFNDGLAFCALLHKHDENVLNYDKNSDPKKALGNLDTAFTAAEKRWDVPRLLEPEELAGPDPTDEKSVITYVAKLRQAFLDREAEMMRKLKEEEEARKKAEREARQAALKKMVQDLKTGVDDWNKWTKGKEGDFRKKEGEAPSYPEERCEKELEGLKKFRTEKGKDDKPPKAEEKARLADLYNKVRGEIMADAMDAAKEGYQPVFDEGEIADCAPEVLGGKWKDMEKAERDFEDALGRRLADLDAAKRAKETDDLLKGLKDKADELMDWLKGKKGDMDGDARSIGDEDDIAKKQAKLDKLLSDEKPPKLDETGELAKELHAVADRLAAEGRDPPPDLEGKLQGGWNAFDDAAAALQKALDDARKKAARDKAMAETDKLQKENEDDANKWLDKVNDKAKDFEDKVKSGDLGNTKEEAEKKLADLRSPFQSDTKPEWGKERGGIDAGRRAVDDRRKDEDRPPADWKPPGDDLDKGWKRLGDAEREYEKALLDKLGKLDAEEQERLKKAARKEKALADIADELPPLVQRRKVEKDAAAAAAEAAQKAADIADWAQKETAALQEQLAALEGDKVSPAEPPLAALEKFCNGDKTAKQGDLLDARAAACDAIATRQLQRAGAGGPADAAIAESLPKAEEAWAAMEEAERRLKHALQDKIKRAQGANLEWERLKRGCTRVAEWLAASTPERMRSELGGTEAEVTALLEEARAVSAALGLQIASVAILTPLAERLFKDEEYAERAKAAIGTVDMLPSLAAPMAERVARLEEELERQRRLTAERRAFSEATGALEASIVEAEELVGFPVDTVDTAEIIKALREVGDKQESDLLPAPEAAEPDAIKRAEAACATWRQLSSMMPPRAAACEAAHRAALAAEKLQCDYREAAEAFRKWHAGAVALLTMPAGDDARAADDVRKAAEIAIEQLPVGEAHHRAAKVASDKMASYSIAQNPSVLTLAQMSAALTQMRSLLSLLQGAAKLAPGNATLPTKKIVAALEDLAEATGVSPASLGSEFGLPDEHVKFLEDEMEKKNGALQPTSFDPFPADRSAVPTLSLPTIPLDLRAHGLAVIEHVNKARKEPENHADTLEAALSDAYEGNHLTCPPSWGGKKLVTAEGVGALRDLLKALRKATGNLPTLRLVAALDDAAQQAAEELAAGKSPTDLTTRLSSRGTFSGSAGEAIVYGVRQPEPIAAQLLLSDGDAQRRNRSFLMNGDLKVAGFGLADHPQHGSVCVIVCTSLFATPIDKPMTVECQGEANDDFQRVLDAIPSEQARDIATDALVVGKKVKLDYVPGSIDITVYERDGSARTSSLKWA</sequence>
<reference evidence="4" key="2">
    <citation type="submission" date="2024-10" db="UniProtKB">
        <authorList>
            <consortium name="EnsemblProtists"/>
        </authorList>
    </citation>
    <scope>IDENTIFICATION</scope>
</reference>
<dbReference type="EnsemblProtists" id="EOD35449">
    <property type="protein sequence ID" value="EOD35449"/>
    <property type="gene ID" value="EMIHUDRAFT_462452"/>
</dbReference>
<feature type="domain" description="Calponin-homology (CH)" evidence="3">
    <location>
        <begin position="143"/>
        <end position="250"/>
    </location>
</feature>
<evidence type="ECO:0000313" key="5">
    <source>
        <dbReference type="Proteomes" id="UP000013827"/>
    </source>
</evidence>
<keyword evidence="5" id="KW-1185">Reference proteome</keyword>
<feature type="domain" description="Calponin-homology (CH)" evidence="3">
    <location>
        <begin position="33"/>
        <end position="138"/>
    </location>
</feature>
<dbReference type="GeneID" id="17280719"/>
<dbReference type="RefSeq" id="XP_005787878.1">
    <property type="nucleotide sequence ID" value="XM_005787821.1"/>
</dbReference>
<proteinExistence type="predicted"/>
<dbReference type="OMA" id="VYRINTH"/>
<evidence type="ECO:0000313" key="4">
    <source>
        <dbReference type="EnsemblProtists" id="EOD35449"/>
    </source>
</evidence>
<name>A0A0D3KI64_EMIH1</name>
<keyword evidence="1" id="KW-0175">Coiled coil</keyword>
<accession>A0A0D3KI64</accession>
<dbReference type="PaxDb" id="2903-EOD35449"/>
<feature type="compositionally biased region" description="Basic and acidic residues" evidence="2">
    <location>
        <begin position="530"/>
        <end position="592"/>
    </location>
</feature>
<dbReference type="SMART" id="SM00033">
    <property type="entry name" value="CH"/>
    <property type="match status" value="2"/>
</dbReference>
<feature type="region of interest" description="Disordered" evidence="2">
    <location>
        <begin position="530"/>
        <end position="645"/>
    </location>
</feature>
<evidence type="ECO:0000256" key="1">
    <source>
        <dbReference type="SAM" id="Coils"/>
    </source>
</evidence>
<dbReference type="Gene3D" id="1.20.58.60">
    <property type="match status" value="3"/>
</dbReference>
<dbReference type="KEGG" id="ehx:EMIHUDRAFT_462452"/>
<dbReference type="SUPFAM" id="SSF47576">
    <property type="entry name" value="Calponin-homology domain, CH-domain"/>
    <property type="match status" value="1"/>
</dbReference>
<dbReference type="STRING" id="2903.R1FPX2"/>
<feature type="coiled-coil region" evidence="1">
    <location>
        <begin position="253"/>
        <end position="281"/>
    </location>
</feature>
<feature type="compositionally biased region" description="Basic and acidic residues" evidence="2">
    <location>
        <begin position="601"/>
        <end position="645"/>
    </location>
</feature>
<reference evidence="5" key="1">
    <citation type="journal article" date="2013" name="Nature">
        <title>Pan genome of the phytoplankton Emiliania underpins its global distribution.</title>
        <authorList>
            <person name="Read B.A."/>
            <person name="Kegel J."/>
            <person name="Klute M.J."/>
            <person name="Kuo A."/>
            <person name="Lefebvre S.C."/>
            <person name="Maumus F."/>
            <person name="Mayer C."/>
            <person name="Miller J."/>
            <person name="Monier A."/>
            <person name="Salamov A."/>
            <person name="Young J."/>
            <person name="Aguilar M."/>
            <person name="Claverie J.M."/>
            <person name="Frickenhaus S."/>
            <person name="Gonzalez K."/>
            <person name="Herman E.K."/>
            <person name="Lin Y.C."/>
            <person name="Napier J."/>
            <person name="Ogata H."/>
            <person name="Sarno A.F."/>
            <person name="Shmutz J."/>
            <person name="Schroeder D."/>
            <person name="de Vargas C."/>
            <person name="Verret F."/>
            <person name="von Dassow P."/>
            <person name="Valentin K."/>
            <person name="Van de Peer Y."/>
            <person name="Wheeler G."/>
            <person name="Dacks J.B."/>
            <person name="Delwiche C.F."/>
            <person name="Dyhrman S.T."/>
            <person name="Glockner G."/>
            <person name="John U."/>
            <person name="Richards T."/>
            <person name="Worden A.Z."/>
            <person name="Zhang X."/>
            <person name="Grigoriev I.V."/>
            <person name="Allen A.E."/>
            <person name="Bidle K."/>
            <person name="Borodovsky M."/>
            <person name="Bowler C."/>
            <person name="Brownlee C."/>
            <person name="Cock J.M."/>
            <person name="Elias M."/>
            <person name="Gladyshev V.N."/>
            <person name="Groth M."/>
            <person name="Guda C."/>
            <person name="Hadaegh A."/>
            <person name="Iglesias-Rodriguez M.D."/>
            <person name="Jenkins J."/>
            <person name="Jones B.M."/>
            <person name="Lawson T."/>
            <person name="Leese F."/>
            <person name="Lindquist E."/>
            <person name="Lobanov A."/>
            <person name="Lomsadze A."/>
            <person name="Malik S.B."/>
            <person name="Marsh M.E."/>
            <person name="Mackinder L."/>
            <person name="Mock T."/>
            <person name="Mueller-Roeber B."/>
            <person name="Pagarete A."/>
            <person name="Parker M."/>
            <person name="Probert I."/>
            <person name="Quesneville H."/>
            <person name="Raines C."/>
            <person name="Rensing S.A."/>
            <person name="Riano-Pachon D.M."/>
            <person name="Richier S."/>
            <person name="Rokitta S."/>
            <person name="Shiraiwa Y."/>
            <person name="Soanes D.M."/>
            <person name="van der Giezen M."/>
            <person name="Wahlund T.M."/>
            <person name="Williams B."/>
            <person name="Wilson W."/>
            <person name="Wolfe G."/>
            <person name="Wurch L.L."/>
        </authorList>
    </citation>
    <scope>NUCLEOTIDE SEQUENCE</scope>
</reference>
<dbReference type="InterPro" id="IPR036872">
    <property type="entry name" value="CH_dom_sf"/>
</dbReference>
<dbReference type="Gene3D" id="3.40.33.10">
    <property type="entry name" value="CAP"/>
    <property type="match status" value="1"/>
</dbReference>
<dbReference type="Proteomes" id="UP000013827">
    <property type="component" value="Unassembled WGS sequence"/>
</dbReference>
<dbReference type="SMR" id="A0A0D3KI64"/>
<organism evidence="4 5">
    <name type="scientific">Emiliania huxleyi (strain CCMP1516)</name>
    <dbReference type="NCBI Taxonomy" id="280463"/>
    <lineage>
        <taxon>Eukaryota</taxon>
        <taxon>Haptista</taxon>
        <taxon>Haptophyta</taxon>
        <taxon>Prymnesiophyceae</taxon>
        <taxon>Isochrysidales</taxon>
        <taxon>Noelaerhabdaceae</taxon>
        <taxon>Emiliania</taxon>
    </lineage>
</organism>
<dbReference type="InterPro" id="IPR001715">
    <property type="entry name" value="CH_dom"/>
</dbReference>
<dbReference type="PANTHER" id="PTHR11915">
    <property type="entry name" value="SPECTRIN/FILAMIN RELATED CYTOSKELETAL PROTEIN"/>
    <property type="match status" value="1"/>
</dbReference>
<dbReference type="Gene3D" id="1.10.418.10">
    <property type="entry name" value="Calponin-like domain"/>
    <property type="match status" value="2"/>
</dbReference>
<dbReference type="InterPro" id="IPR035940">
    <property type="entry name" value="CAP_sf"/>
</dbReference>
<dbReference type="HOGENOM" id="CLU_249875_0_0_1"/>
<dbReference type="eggNOG" id="KOG0035">
    <property type="taxonomic scope" value="Eukaryota"/>
</dbReference>
<dbReference type="Pfam" id="PF00307">
    <property type="entry name" value="CH"/>
    <property type="match status" value="2"/>
</dbReference>
<evidence type="ECO:0000256" key="2">
    <source>
        <dbReference type="SAM" id="MobiDB-lite"/>
    </source>
</evidence>
<dbReference type="SUPFAM" id="SSF46966">
    <property type="entry name" value="Spectrin repeat"/>
    <property type="match status" value="1"/>
</dbReference>